<sequence>MVSFPEQVKLHLISICQLFSSCLQRYALHCSTDGHFAQLIFGADLLRAYQSSSKTNSSPAILALLNKHFSSFEEQLGTYVKVFAFFLRDTCLDQTFIQLNAHERRTFLSNIDDKLQALEYKSSIFQWREEIDIDLLVNHILNTLPKAIFDRKGFYQNLLCQLIKHNLDRIDDYLVYNQQLSFSTVGSTIQQSRLIDGILLPVHNSQKLLPSFISNSPITVVFLNLDSDDSSFTISDKNQAFLSYDTLVYRQFVQNYLSDVQLIISLTYLNGKFLFELHQANINVIDSLDDQTFEFLLKVYRCLPCNRLFIADDDKLDKISTFLIDRHVQINQQSYIYLSSNGSHQTLLTCVPTPTLMLTTQKILINIVRLVKYLLEKLKTSGMLAVSREQDYLKFVGEEIPELRHILEHRCIHLTKSDYISLPVCLFQQYLRNGIQFLCYIHKIDGVHSTTKKVVVEKS</sequence>
<evidence type="ECO:0000313" key="4">
    <source>
        <dbReference type="Proteomes" id="UP000663852"/>
    </source>
</evidence>
<evidence type="ECO:0000313" key="2">
    <source>
        <dbReference type="EMBL" id="CAF1567618.1"/>
    </source>
</evidence>
<protein>
    <submittedName>
        <fullName evidence="1">Uncharacterized protein</fullName>
    </submittedName>
</protein>
<dbReference type="Proteomes" id="UP000663828">
    <property type="component" value="Unassembled WGS sequence"/>
</dbReference>
<reference evidence="1" key="1">
    <citation type="submission" date="2021-02" db="EMBL/GenBank/DDBJ databases">
        <authorList>
            <person name="Nowell W R."/>
        </authorList>
    </citation>
    <scope>NUCLEOTIDE SEQUENCE</scope>
</reference>
<dbReference type="EMBL" id="CAJNOR010005557">
    <property type="protein sequence ID" value="CAF1567618.1"/>
    <property type="molecule type" value="Genomic_DNA"/>
</dbReference>
<dbReference type="OrthoDB" id="9982285at2759"/>
<evidence type="ECO:0000313" key="1">
    <source>
        <dbReference type="EMBL" id="CAF0786349.1"/>
    </source>
</evidence>
<organism evidence="1 4">
    <name type="scientific">Adineta ricciae</name>
    <name type="common">Rotifer</name>
    <dbReference type="NCBI Taxonomy" id="249248"/>
    <lineage>
        <taxon>Eukaryota</taxon>
        <taxon>Metazoa</taxon>
        <taxon>Spiralia</taxon>
        <taxon>Gnathifera</taxon>
        <taxon>Rotifera</taxon>
        <taxon>Eurotatoria</taxon>
        <taxon>Bdelloidea</taxon>
        <taxon>Adinetida</taxon>
        <taxon>Adinetidae</taxon>
        <taxon>Adineta</taxon>
    </lineage>
</organism>
<name>A0A813RLF3_ADIRI</name>
<evidence type="ECO:0000313" key="3">
    <source>
        <dbReference type="Proteomes" id="UP000663828"/>
    </source>
</evidence>
<dbReference type="Proteomes" id="UP000663852">
    <property type="component" value="Unassembled WGS sequence"/>
</dbReference>
<comment type="caution">
    <text evidence="1">The sequence shown here is derived from an EMBL/GenBank/DDBJ whole genome shotgun (WGS) entry which is preliminary data.</text>
</comment>
<dbReference type="EMBL" id="CAJNOJ010000011">
    <property type="protein sequence ID" value="CAF0786349.1"/>
    <property type="molecule type" value="Genomic_DNA"/>
</dbReference>
<accession>A0A813RLF3</accession>
<gene>
    <name evidence="1" type="ORF">EDS130_LOCUS4106</name>
    <name evidence="2" type="ORF">XAT740_LOCUS44164</name>
</gene>
<dbReference type="AlphaFoldDB" id="A0A813RLF3"/>
<keyword evidence="3" id="KW-1185">Reference proteome</keyword>
<proteinExistence type="predicted"/>